<dbReference type="EMBL" id="ACHF01000033">
    <property type="protein sequence ID" value="EEI63166.1"/>
    <property type="molecule type" value="Genomic_DNA"/>
</dbReference>
<keyword evidence="2" id="KW-1185">Reference proteome</keyword>
<organism evidence="1 2">
    <name type="scientific">Corynebacterium glucuronolyticum ATCC 51866</name>
    <dbReference type="NCBI Taxonomy" id="548478"/>
    <lineage>
        <taxon>Bacteria</taxon>
        <taxon>Bacillati</taxon>
        <taxon>Actinomycetota</taxon>
        <taxon>Actinomycetes</taxon>
        <taxon>Mycobacteriales</taxon>
        <taxon>Corynebacteriaceae</taxon>
        <taxon>Corynebacterium</taxon>
    </lineage>
</organism>
<sequence length="59" mass="6736">MNGSGVFHRRHVGAVCVYQWADTAMIASGFPTFSPSFFHVWVKAFLLNRVHRRTVANEK</sequence>
<comment type="caution">
    <text evidence="1">The sequence shown here is derived from an EMBL/GenBank/DDBJ whole genome shotgun (WGS) entry which is preliminary data.</text>
</comment>
<evidence type="ECO:0000313" key="1">
    <source>
        <dbReference type="EMBL" id="EEI63166.1"/>
    </source>
</evidence>
<accession>A0ABP2DX52</accession>
<evidence type="ECO:0000313" key="2">
    <source>
        <dbReference type="Proteomes" id="UP000006237"/>
    </source>
</evidence>
<proteinExistence type="predicted"/>
<reference evidence="1 2" key="1">
    <citation type="submission" date="2009-01" db="EMBL/GenBank/DDBJ databases">
        <authorList>
            <person name="Qin X."/>
            <person name="Bachman B."/>
            <person name="Battles P."/>
            <person name="Bell A."/>
            <person name="Bess C."/>
            <person name="Bickham C."/>
            <person name="Chaboub L."/>
            <person name="Chen D."/>
            <person name="Coyle M."/>
            <person name="Deiros D.R."/>
            <person name="Dinh H."/>
            <person name="Forbes L."/>
            <person name="Fowler G."/>
            <person name="Francisco L."/>
            <person name="Fu Q."/>
            <person name="Gubbala S."/>
            <person name="Hale W."/>
            <person name="Han Y."/>
            <person name="Hemphill L."/>
            <person name="Highlander S.K."/>
            <person name="Hirani K."/>
            <person name="Hogues M."/>
            <person name="Jackson L."/>
            <person name="Jakkamsetti A."/>
            <person name="Javaid M."/>
            <person name="Jiang H."/>
            <person name="Korchina V."/>
            <person name="Kovar C."/>
            <person name="Lara F."/>
            <person name="Lee S."/>
            <person name="Mata R."/>
            <person name="Mathew T."/>
            <person name="Moen C."/>
            <person name="Morales K."/>
            <person name="Munidasa M."/>
            <person name="Nazareth L."/>
            <person name="Ngo R."/>
            <person name="Nguyen L."/>
            <person name="Okwuonu G."/>
            <person name="Ongeri F."/>
            <person name="Patil S."/>
            <person name="Petrosino J."/>
            <person name="Pham C."/>
            <person name="Pham P."/>
            <person name="Pu L.-L."/>
            <person name="Puazo M."/>
            <person name="Raj R."/>
            <person name="Reid J."/>
            <person name="Rouhana J."/>
            <person name="Saada N."/>
            <person name="Shang Y."/>
            <person name="Simmons D."/>
            <person name="Thornton R."/>
            <person name="Warren J."/>
            <person name="Weissenberger G."/>
            <person name="Zhang J."/>
            <person name="Zhang L."/>
            <person name="Zhou C."/>
            <person name="Zhu D."/>
            <person name="Muzny D."/>
            <person name="Worley K."/>
            <person name="Gibbs R."/>
        </authorList>
    </citation>
    <scope>NUCLEOTIDE SEQUENCE [LARGE SCALE GENOMIC DNA]</scope>
    <source>
        <strain evidence="1 2">ATCC 51866</strain>
    </source>
</reference>
<name>A0ABP2DX52_9CORY</name>
<dbReference type="Proteomes" id="UP000006237">
    <property type="component" value="Unassembled WGS sequence"/>
</dbReference>
<protein>
    <submittedName>
        <fullName evidence="1">Uncharacterized protein</fullName>
    </submittedName>
</protein>
<gene>
    <name evidence="1" type="ORF">HMPREF0293_1365</name>
</gene>